<reference evidence="3" key="1">
    <citation type="submission" date="2016-10" db="EMBL/GenBank/DDBJ databases">
        <authorList>
            <person name="Varghese N."/>
            <person name="Submissions S."/>
        </authorList>
    </citation>
    <scope>NUCLEOTIDE SEQUENCE [LARGE SCALE GENOMIC DNA]</scope>
    <source>
        <strain evidence="3">R-53102</strain>
    </source>
</reference>
<gene>
    <name evidence="2" type="ORF">SAMN04487792_1287</name>
</gene>
<protein>
    <submittedName>
        <fullName evidence="2">Protein N-acetyltransferase, RimJ/RimL family</fullName>
    </submittedName>
</protein>
<dbReference type="GO" id="GO:0016747">
    <property type="term" value="F:acyltransferase activity, transferring groups other than amino-acyl groups"/>
    <property type="evidence" value="ECO:0007669"/>
    <property type="project" value="InterPro"/>
</dbReference>
<evidence type="ECO:0000313" key="3">
    <source>
        <dbReference type="Proteomes" id="UP000199599"/>
    </source>
</evidence>
<organism evidence="2 3">
    <name type="scientific">Lactobacillus bombicola</name>
    <dbReference type="NCBI Taxonomy" id="1505723"/>
    <lineage>
        <taxon>Bacteria</taxon>
        <taxon>Bacillati</taxon>
        <taxon>Bacillota</taxon>
        <taxon>Bacilli</taxon>
        <taxon>Lactobacillales</taxon>
        <taxon>Lactobacillaceae</taxon>
        <taxon>Lactobacillus</taxon>
    </lineage>
</organism>
<sequence length="172" mass="19418">MAIYIRLAQESDLTQIMAIINEAKQLLKSDGIPQWQNGRPNEKILLDDIVKKRAYCLMIDQAVAGIAVLQTSIEPSYAAIDGEWQNETTQYATIHRIAISAKFRGQHLGQIFISNLISRGLFLGISNFRIDTHAVNLRMQALIKSTGFKYRGVIRIDQTKDGLRNAYELNLV</sequence>
<dbReference type="Proteomes" id="UP000199599">
    <property type="component" value="Unassembled WGS sequence"/>
</dbReference>
<evidence type="ECO:0000259" key="1">
    <source>
        <dbReference type="PROSITE" id="PS51186"/>
    </source>
</evidence>
<dbReference type="AlphaFoldDB" id="A0A1I1T999"/>
<dbReference type="InterPro" id="IPR000182">
    <property type="entry name" value="GNAT_dom"/>
</dbReference>
<dbReference type="InterPro" id="IPR016181">
    <property type="entry name" value="Acyl_CoA_acyltransferase"/>
</dbReference>
<keyword evidence="2" id="KW-0808">Transferase</keyword>
<dbReference type="RefSeq" id="WP_090093590.1">
    <property type="nucleotide sequence ID" value="NZ_CBCRVU010000005.1"/>
</dbReference>
<dbReference type="SUPFAM" id="SSF55729">
    <property type="entry name" value="Acyl-CoA N-acyltransferases (Nat)"/>
    <property type="match status" value="1"/>
</dbReference>
<dbReference type="EMBL" id="FOMN01000007">
    <property type="protein sequence ID" value="SFD53688.1"/>
    <property type="molecule type" value="Genomic_DNA"/>
</dbReference>
<dbReference type="Pfam" id="PF00583">
    <property type="entry name" value="Acetyltransf_1"/>
    <property type="match status" value="1"/>
</dbReference>
<dbReference type="Gene3D" id="3.40.630.30">
    <property type="match status" value="1"/>
</dbReference>
<feature type="domain" description="N-acetyltransferase" evidence="1">
    <location>
        <begin position="3"/>
        <end position="172"/>
    </location>
</feature>
<dbReference type="STRING" id="1505723.SAMN04487792_1287"/>
<evidence type="ECO:0000313" key="2">
    <source>
        <dbReference type="EMBL" id="SFD53688.1"/>
    </source>
</evidence>
<proteinExistence type="predicted"/>
<dbReference type="PROSITE" id="PS51186">
    <property type="entry name" value="GNAT"/>
    <property type="match status" value="1"/>
</dbReference>
<name>A0A1I1T999_9LACO</name>
<accession>A0A1I1T999</accession>